<feature type="transmembrane region" description="Helical" evidence="7">
    <location>
        <begin position="55"/>
        <end position="76"/>
    </location>
</feature>
<dbReference type="KEGG" id="rml:FF011L_24490"/>
<dbReference type="PROSITE" id="PS50110">
    <property type="entry name" value="RESPONSE_REGULATORY"/>
    <property type="match status" value="1"/>
</dbReference>
<evidence type="ECO:0000256" key="5">
    <source>
        <dbReference type="ARBA" id="ARBA00022777"/>
    </source>
</evidence>
<feature type="transmembrane region" description="Helical" evidence="7">
    <location>
        <begin position="111"/>
        <end position="128"/>
    </location>
</feature>
<feature type="modified residue" description="4-aspartylphosphate" evidence="6">
    <location>
        <position position="535"/>
    </location>
</feature>
<dbReference type="SUPFAM" id="SSF55874">
    <property type="entry name" value="ATPase domain of HSP90 chaperone/DNA topoisomerase II/histidine kinase"/>
    <property type="match status" value="2"/>
</dbReference>
<feature type="domain" description="Histidine kinase" evidence="8">
    <location>
        <begin position="647"/>
        <end position="889"/>
    </location>
</feature>
<keyword evidence="11" id="KW-1185">Reference proteome</keyword>
<dbReference type="InterPro" id="IPR036097">
    <property type="entry name" value="HisK_dim/P_sf"/>
</dbReference>
<feature type="transmembrane region" description="Helical" evidence="7">
    <location>
        <begin position="88"/>
        <end position="105"/>
    </location>
</feature>
<keyword evidence="7" id="KW-1133">Transmembrane helix</keyword>
<evidence type="ECO:0000256" key="7">
    <source>
        <dbReference type="SAM" id="Phobius"/>
    </source>
</evidence>
<feature type="transmembrane region" description="Helical" evidence="7">
    <location>
        <begin position="133"/>
        <end position="152"/>
    </location>
</feature>
<dbReference type="SMART" id="SM00388">
    <property type="entry name" value="HisKA"/>
    <property type="match status" value="2"/>
</dbReference>
<keyword evidence="7" id="KW-0812">Transmembrane</keyword>
<keyword evidence="3 6" id="KW-0597">Phosphoprotein</keyword>
<evidence type="ECO:0000313" key="11">
    <source>
        <dbReference type="Proteomes" id="UP000320672"/>
    </source>
</evidence>
<keyword evidence="5 10" id="KW-0418">Kinase</keyword>
<dbReference type="InterPro" id="IPR001789">
    <property type="entry name" value="Sig_transdc_resp-reg_receiver"/>
</dbReference>
<feature type="transmembrane region" description="Helical" evidence="7">
    <location>
        <begin position="164"/>
        <end position="184"/>
    </location>
</feature>
<dbReference type="EC" id="2.7.13.3" evidence="2"/>
<keyword evidence="7" id="KW-0472">Membrane</keyword>
<dbReference type="Gene3D" id="3.40.50.2300">
    <property type="match status" value="1"/>
</dbReference>
<dbReference type="InterPro" id="IPR005467">
    <property type="entry name" value="His_kinase_dom"/>
</dbReference>
<feature type="transmembrane region" description="Helical" evidence="7">
    <location>
        <begin position="30"/>
        <end position="49"/>
    </location>
</feature>
<dbReference type="PANTHER" id="PTHR43547:SF2">
    <property type="entry name" value="HYBRID SIGNAL TRANSDUCTION HISTIDINE KINASE C"/>
    <property type="match status" value="1"/>
</dbReference>
<dbReference type="Pfam" id="PF02518">
    <property type="entry name" value="HATPase_c"/>
    <property type="match status" value="2"/>
</dbReference>
<dbReference type="SMART" id="SM00448">
    <property type="entry name" value="REC"/>
    <property type="match status" value="1"/>
</dbReference>
<dbReference type="Gene3D" id="1.10.287.130">
    <property type="match status" value="2"/>
</dbReference>
<dbReference type="OrthoDB" id="260274at2"/>
<reference evidence="10 11" key="1">
    <citation type="submission" date="2019-02" db="EMBL/GenBank/DDBJ databases">
        <title>Deep-cultivation of Planctomycetes and their phenomic and genomic characterization uncovers novel biology.</title>
        <authorList>
            <person name="Wiegand S."/>
            <person name="Jogler M."/>
            <person name="Boedeker C."/>
            <person name="Pinto D."/>
            <person name="Vollmers J."/>
            <person name="Rivas-Marin E."/>
            <person name="Kohn T."/>
            <person name="Peeters S.H."/>
            <person name="Heuer A."/>
            <person name="Rast P."/>
            <person name="Oberbeckmann S."/>
            <person name="Bunk B."/>
            <person name="Jeske O."/>
            <person name="Meyerdierks A."/>
            <person name="Storesund J.E."/>
            <person name="Kallscheuer N."/>
            <person name="Luecker S."/>
            <person name="Lage O.M."/>
            <person name="Pohl T."/>
            <person name="Merkel B.J."/>
            <person name="Hornburger P."/>
            <person name="Mueller R.-W."/>
            <person name="Bruemmer F."/>
            <person name="Labrenz M."/>
            <person name="Spormann A.M."/>
            <person name="Op den Camp H."/>
            <person name="Overmann J."/>
            <person name="Amann R."/>
            <person name="Jetten M.S.M."/>
            <person name="Mascher T."/>
            <person name="Medema M.H."/>
            <person name="Devos D.P."/>
            <person name="Kaster A.-K."/>
            <person name="Ovreas L."/>
            <person name="Rohde M."/>
            <person name="Galperin M.Y."/>
            <person name="Jogler C."/>
        </authorList>
    </citation>
    <scope>NUCLEOTIDE SEQUENCE [LARGE SCALE GENOMIC DNA]</scope>
    <source>
        <strain evidence="10 11">FF011L</strain>
    </source>
</reference>
<dbReference type="InterPro" id="IPR004358">
    <property type="entry name" value="Sig_transdc_His_kin-like_C"/>
</dbReference>
<name>A0A517MFQ1_9BACT</name>
<dbReference type="AlphaFoldDB" id="A0A517MFQ1"/>
<dbReference type="PANTHER" id="PTHR43547">
    <property type="entry name" value="TWO-COMPONENT HISTIDINE KINASE"/>
    <property type="match status" value="1"/>
</dbReference>
<dbReference type="RefSeq" id="WP_145351794.1">
    <property type="nucleotide sequence ID" value="NZ_CP036262.1"/>
</dbReference>
<protein>
    <recommendedName>
        <fullName evidence="2">histidine kinase</fullName>
        <ecNumber evidence="2">2.7.13.3</ecNumber>
    </recommendedName>
</protein>
<evidence type="ECO:0000256" key="3">
    <source>
        <dbReference type="ARBA" id="ARBA00022553"/>
    </source>
</evidence>
<accession>A0A517MFQ1</accession>
<dbReference type="GO" id="GO:0000155">
    <property type="term" value="F:phosphorelay sensor kinase activity"/>
    <property type="evidence" value="ECO:0007669"/>
    <property type="project" value="InterPro"/>
</dbReference>
<comment type="catalytic activity">
    <reaction evidence="1">
        <text>ATP + protein L-histidine = ADP + protein N-phospho-L-histidine.</text>
        <dbReference type="EC" id="2.7.13.3"/>
    </reaction>
</comment>
<dbReference type="InterPro" id="IPR003594">
    <property type="entry name" value="HATPase_dom"/>
</dbReference>
<dbReference type="InterPro" id="IPR003661">
    <property type="entry name" value="HisK_dim/P_dom"/>
</dbReference>
<dbReference type="FunFam" id="3.30.565.10:FF:000006">
    <property type="entry name" value="Sensor histidine kinase WalK"/>
    <property type="match status" value="1"/>
</dbReference>
<dbReference type="PRINTS" id="PR00344">
    <property type="entry name" value="BCTRLSENSOR"/>
</dbReference>
<dbReference type="Gene3D" id="3.30.565.10">
    <property type="entry name" value="Histidine kinase-like ATPase, C-terminal domain"/>
    <property type="match status" value="2"/>
</dbReference>
<organism evidence="10 11">
    <name type="scientific">Roseimaritima multifibrata</name>
    <dbReference type="NCBI Taxonomy" id="1930274"/>
    <lineage>
        <taxon>Bacteria</taxon>
        <taxon>Pseudomonadati</taxon>
        <taxon>Planctomycetota</taxon>
        <taxon>Planctomycetia</taxon>
        <taxon>Pirellulales</taxon>
        <taxon>Pirellulaceae</taxon>
        <taxon>Roseimaritima</taxon>
    </lineage>
</organism>
<evidence type="ECO:0000256" key="1">
    <source>
        <dbReference type="ARBA" id="ARBA00000085"/>
    </source>
</evidence>
<dbReference type="InterPro" id="IPR011006">
    <property type="entry name" value="CheY-like_superfamily"/>
</dbReference>
<dbReference type="Pfam" id="PF00512">
    <property type="entry name" value="HisKA"/>
    <property type="match status" value="2"/>
</dbReference>
<dbReference type="CDD" id="cd17574">
    <property type="entry name" value="REC_OmpR"/>
    <property type="match status" value="1"/>
</dbReference>
<dbReference type="CDD" id="cd00075">
    <property type="entry name" value="HATPase"/>
    <property type="match status" value="2"/>
</dbReference>
<evidence type="ECO:0000259" key="8">
    <source>
        <dbReference type="PROSITE" id="PS50109"/>
    </source>
</evidence>
<dbReference type="Pfam" id="PF00072">
    <property type="entry name" value="Response_reg"/>
    <property type="match status" value="1"/>
</dbReference>
<sequence>MFQRPSLQPEQSAAQFQAVEKTQRLSRTRIALVLGMILMPMGVGLDQVLYPQALYPLLAIRIGATVLLGMGWLLLLRGESLPVERLSLLLLLIPAAAIALMVWWVDGGKSLYFFGLILLMIFVQLMGFNSKEALVYCSVTTVFYLCAVWFHTADDRMSAGFLPLAMFFLLTTSLVCTVICHLSYRNRWTDFLLRRSLDEKNSQLEQIDNQRMDFLANISHELRTPLAMILAPLDALLSSRGGISEAAGTSLALIRRNADRLRLLVDDLLDIVRLDHATFRLQVENVDAREFLLDIAATIRPIVRQQGLELDLQSTSVPLQLRVDVPRMERVLLNLLSNAIKFSPPGGRICIELEAKDDNALIRVTDEGPGIPADQREQIFERLFQNIASAQAAKGLGLGLPISREIVQWHGGQIHVEDGSEKGSRFAVQLPLAESVEQAVDSPMTANPLAPEREGPTSRLQANLVAQTASDSVADKVDADGVQEKTEVLIIDDEFDLRTFLCEALQAHFRTVAVASANEGVETAVRCQPHCILLDFMLPDEDGLNVLRRLKKCEELRDTKIIMLTAHFDENIKLEALRLGVDDFLSKPFGLTEVRARVAGLIRSSRLQVELRAEREELQRSIVQLAETKTQLFQSEKMRAVASLAAGLLHEINNPVNFTAMAIRALQKDLEKGRDPQETIVDIQDGIQRIADIISDLRTFAYPDEAKLLNVLTIDEVARTAFRFAAADADNIEMKADWDALGQWQVRGSKSQLTQVLLNLILNAARAIQKHAETDSPSTASAPTPEICVSVSLTQPFEQSKRLTSDHSTSGTETATNRLWVTVSDNGPGIPAEIQARIFDPFFTTSEPGQGLGLGLSICDTIVRGHGGQLTIHSERSGAHISFDLPLATE</sequence>
<feature type="domain" description="Histidine kinase" evidence="8">
    <location>
        <begin position="217"/>
        <end position="434"/>
    </location>
</feature>
<evidence type="ECO:0000256" key="4">
    <source>
        <dbReference type="ARBA" id="ARBA00022679"/>
    </source>
</evidence>
<keyword evidence="4 10" id="KW-0808">Transferase</keyword>
<dbReference type="CDD" id="cd00082">
    <property type="entry name" value="HisKA"/>
    <property type="match status" value="2"/>
</dbReference>
<evidence type="ECO:0000313" key="10">
    <source>
        <dbReference type="EMBL" id="QDS93676.1"/>
    </source>
</evidence>
<dbReference type="PROSITE" id="PS50109">
    <property type="entry name" value="HIS_KIN"/>
    <property type="match status" value="2"/>
</dbReference>
<dbReference type="SUPFAM" id="SSF47384">
    <property type="entry name" value="Homodimeric domain of signal transducing histidine kinase"/>
    <property type="match status" value="2"/>
</dbReference>
<dbReference type="SMART" id="SM00387">
    <property type="entry name" value="HATPase_c"/>
    <property type="match status" value="2"/>
</dbReference>
<evidence type="ECO:0000256" key="6">
    <source>
        <dbReference type="PROSITE-ProRule" id="PRU00169"/>
    </source>
</evidence>
<dbReference type="InterPro" id="IPR036890">
    <property type="entry name" value="HATPase_C_sf"/>
</dbReference>
<dbReference type="SUPFAM" id="SSF52172">
    <property type="entry name" value="CheY-like"/>
    <property type="match status" value="1"/>
</dbReference>
<gene>
    <name evidence="10" type="primary">todS</name>
    <name evidence="10" type="ORF">FF011L_24490</name>
</gene>
<dbReference type="Proteomes" id="UP000320672">
    <property type="component" value="Chromosome"/>
</dbReference>
<feature type="domain" description="Response regulatory" evidence="9">
    <location>
        <begin position="487"/>
        <end position="602"/>
    </location>
</feature>
<proteinExistence type="predicted"/>
<evidence type="ECO:0000259" key="9">
    <source>
        <dbReference type="PROSITE" id="PS50110"/>
    </source>
</evidence>
<dbReference type="EMBL" id="CP036262">
    <property type="protein sequence ID" value="QDS93676.1"/>
    <property type="molecule type" value="Genomic_DNA"/>
</dbReference>
<evidence type="ECO:0000256" key="2">
    <source>
        <dbReference type="ARBA" id="ARBA00012438"/>
    </source>
</evidence>